<accession>A0A0U1NZP6</accession>
<feature type="coiled-coil region" evidence="8">
    <location>
        <begin position="298"/>
        <end position="325"/>
    </location>
</feature>
<comment type="function">
    <text evidence="1">Nitronate monooxygenase that uses molecular oxygen to catalyze the oxidative denitrification of alkyl nitronates. Acts on propionate 3-nitronate (P3N), the presumed physiological substrate. Probably functions in the detoxification of P3N, a metabolic poison produced by plants and fungi as a defense mechanism.</text>
</comment>
<keyword evidence="7" id="KW-0503">Monooxygenase</keyword>
<evidence type="ECO:0000313" key="10">
    <source>
        <dbReference type="Proteomes" id="UP000199087"/>
    </source>
</evidence>
<evidence type="ECO:0000256" key="7">
    <source>
        <dbReference type="ARBA" id="ARBA00023033"/>
    </source>
</evidence>
<dbReference type="SUPFAM" id="SSF51412">
    <property type="entry name" value="Inosine monophosphate dehydrogenase (IMPDH)"/>
    <property type="match status" value="1"/>
</dbReference>
<dbReference type="GO" id="GO:0018580">
    <property type="term" value="F:nitronate monooxygenase activity"/>
    <property type="evidence" value="ECO:0007669"/>
    <property type="project" value="InterPro"/>
</dbReference>
<evidence type="ECO:0000256" key="3">
    <source>
        <dbReference type="ARBA" id="ARBA00013457"/>
    </source>
</evidence>
<dbReference type="InterPro" id="IPR004136">
    <property type="entry name" value="NMO"/>
</dbReference>
<dbReference type="InterPro" id="IPR013785">
    <property type="entry name" value="Aldolase_TIM"/>
</dbReference>
<dbReference type="RefSeq" id="WP_090635655.1">
    <property type="nucleotide sequence ID" value="NZ_CVRB01000003.1"/>
</dbReference>
<keyword evidence="4" id="KW-0285">Flavoprotein</keyword>
<keyword evidence="9" id="KW-0223">Dioxygenase</keyword>
<dbReference type="EMBL" id="CVRB01000003">
    <property type="protein sequence ID" value="CRK83312.1"/>
    <property type="molecule type" value="Genomic_DNA"/>
</dbReference>
<dbReference type="PANTHER" id="PTHR42747:SF4">
    <property type="entry name" value="BLR1330 PROTEIN"/>
    <property type="match status" value="1"/>
</dbReference>
<keyword evidence="6" id="KW-0560">Oxidoreductase</keyword>
<reference evidence="10" key="1">
    <citation type="submission" date="2015-05" db="EMBL/GenBank/DDBJ databases">
        <authorList>
            <person name="Urmite Genomes"/>
        </authorList>
    </citation>
    <scope>NUCLEOTIDE SEQUENCE [LARGE SCALE GENOMIC DNA]</scope>
    <source>
        <strain evidence="10">LF1</strain>
    </source>
</reference>
<dbReference type="Pfam" id="PF03060">
    <property type="entry name" value="NMO"/>
    <property type="match status" value="1"/>
</dbReference>
<gene>
    <name evidence="9" type="ORF">BN000_03275</name>
</gene>
<proteinExistence type="inferred from homology"/>
<evidence type="ECO:0000256" key="2">
    <source>
        <dbReference type="ARBA" id="ARBA00009881"/>
    </source>
</evidence>
<keyword evidence="5" id="KW-0288">FMN</keyword>
<keyword evidence="10" id="KW-1185">Reference proteome</keyword>
<dbReference type="AlphaFoldDB" id="A0A0U1NZP6"/>
<evidence type="ECO:0000313" key="9">
    <source>
        <dbReference type="EMBL" id="CRK83312.1"/>
    </source>
</evidence>
<evidence type="ECO:0000256" key="8">
    <source>
        <dbReference type="SAM" id="Coils"/>
    </source>
</evidence>
<dbReference type="Gene3D" id="3.20.20.70">
    <property type="entry name" value="Aldolase class I"/>
    <property type="match status" value="1"/>
</dbReference>
<evidence type="ECO:0000256" key="6">
    <source>
        <dbReference type="ARBA" id="ARBA00023002"/>
    </source>
</evidence>
<organism evidence="9 10">
    <name type="scientific">Neobacillus massiliamazoniensis</name>
    <dbReference type="NCBI Taxonomy" id="1499688"/>
    <lineage>
        <taxon>Bacteria</taxon>
        <taxon>Bacillati</taxon>
        <taxon>Bacillota</taxon>
        <taxon>Bacilli</taxon>
        <taxon>Bacillales</taxon>
        <taxon>Bacillaceae</taxon>
        <taxon>Neobacillus</taxon>
    </lineage>
</organism>
<evidence type="ECO:0000256" key="1">
    <source>
        <dbReference type="ARBA" id="ARBA00003535"/>
    </source>
</evidence>
<dbReference type="FunFam" id="3.20.20.70:FF:000210">
    <property type="entry name" value="2-nitropropane dioxygenase"/>
    <property type="match status" value="1"/>
</dbReference>
<dbReference type="GO" id="GO:0051213">
    <property type="term" value="F:dioxygenase activity"/>
    <property type="evidence" value="ECO:0007669"/>
    <property type="project" value="UniProtKB-KW"/>
</dbReference>
<dbReference type="CDD" id="cd04730">
    <property type="entry name" value="NPD_like"/>
    <property type="match status" value="1"/>
</dbReference>
<evidence type="ECO:0000256" key="5">
    <source>
        <dbReference type="ARBA" id="ARBA00022643"/>
    </source>
</evidence>
<protein>
    <recommendedName>
        <fullName evidence="3">Probable nitronate monooxygenase</fullName>
    </recommendedName>
</protein>
<dbReference type="Proteomes" id="UP000199087">
    <property type="component" value="Unassembled WGS sequence"/>
</dbReference>
<name>A0A0U1NZP6_9BACI</name>
<dbReference type="STRING" id="1499688.BN000_03275"/>
<dbReference type="PANTHER" id="PTHR42747">
    <property type="entry name" value="NITRONATE MONOOXYGENASE-RELATED"/>
    <property type="match status" value="1"/>
</dbReference>
<keyword evidence="8" id="KW-0175">Coiled coil</keyword>
<evidence type="ECO:0000256" key="4">
    <source>
        <dbReference type="ARBA" id="ARBA00022630"/>
    </source>
</evidence>
<dbReference type="OrthoDB" id="9778912at2"/>
<comment type="similarity">
    <text evidence="2">Belongs to the nitronate monooxygenase family. NMO class I subfamily.</text>
</comment>
<sequence>MTKSIPETWWNQLRLPVISAPMFLVSGPELVKNCCLHGVIGSFPAPNARPIEVLDQWMEKLNEQLEAERVKDPNRKIAPWAMNMVVHSSYSRLQDELALISKHKPPLVITSLGSPKHVVDIVHEYGGLVFSDVSDLKFAKKAAEAGVDGLILVASGAGGHAGQINSFAFVDMVRTFWDGIIVLAGAISTGKSILAAQAAGADLAYMGTRFIVATESMASDEYREMLISSTQEDLILTDAFSGVHANMLKPSIVKAGLDPELLVKKDKVDFDDMQREMNAKAWRDIWSAGHGVGAINRIESVAQIIESLEKEYKAALKQVNESAGKLSKVKLNEIY</sequence>